<dbReference type="GO" id="GO:0000289">
    <property type="term" value="P:nuclear-transcribed mRNA poly(A) tail shortening"/>
    <property type="evidence" value="ECO:0007669"/>
    <property type="project" value="TreeGrafter"/>
</dbReference>
<evidence type="ECO:0000259" key="1">
    <source>
        <dbReference type="PROSITE" id="PS50235"/>
    </source>
</evidence>
<dbReference type="InterPro" id="IPR013520">
    <property type="entry name" value="Ribonucl_H"/>
</dbReference>
<organism evidence="2">
    <name type="scientific">Aplanochytrium stocchinoi</name>
    <dbReference type="NCBI Taxonomy" id="215587"/>
    <lineage>
        <taxon>Eukaryota</taxon>
        <taxon>Sar</taxon>
        <taxon>Stramenopiles</taxon>
        <taxon>Bigyra</taxon>
        <taxon>Labyrinthulomycetes</taxon>
        <taxon>Thraustochytrida</taxon>
        <taxon>Thraustochytriidae</taxon>
        <taxon>Aplanochytrium</taxon>
    </lineage>
</organism>
<proteinExistence type="predicted"/>
<dbReference type="InterPro" id="IPR036397">
    <property type="entry name" value="RNaseH_sf"/>
</dbReference>
<dbReference type="Pfam" id="PF00929">
    <property type="entry name" value="RNase_T"/>
    <property type="match status" value="1"/>
</dbReference>
<dbReference type="FunFam" id="3.30.420.10:FF:000175">
    <property type="entry name" value="RNA exonuclease 5"/>
    <property type="match status" value="1"/>
</dbReference>
<reference evidence="2" key="1">
    <citation type="submission" date="2021-01" db="EMBL/GenBank/DDBJ databases">
        <authorList>
            <person name="Corre E."/>
            <person name="Pelletier E."/>
            <person name="Niang G."/>
            <person name="Scheremetjew M."/>
            <person name="Finn R."/>
            <person name="Kale V."/>
            <person name="Holt S."/>
            <person name="Cochrane G."/>
            <person name="Meng A."/>
            <person name="Brown T."/>
            <person name="Cohen L."/>
        </authorList>
    </citation>
    <scope>NUCLEOTIDE SEQUENCE</scope>
    <source>
        <strain evidence="2">GSBS06</strain>
    </source>
</reference>
<dbReference type="GO" id="GO:0004535">
    <property type="term" value="F:poly(A)-specific ribonuclease activity"/>
    <property type="evidence" value="ECO:0007669"/>
    <property type="project" value="TreeGrafter"/>
</dbReference>
<dbReference type="GO" id="GO:0003676">
    <property type="term" value="F:nucleic acid binding"/>
    <property type="evidence" value="ECO:0007669"/>
    <property type="project" value="InterPro"/>
</dbReference>
<dbReference type="InterPro" id="IPR038765">
    <property type="entry name" value="Papain-like_cys_pep_sf"/>
</dbReference>
<dbReference type="CDD" id="cd02257">
    <property type="entry name" value="Peptidase_C19"/>
    <property type="match status" value="1"/>
</dbReference>
<dbReference type="PROSITE" id="PS50235">
    <property type="entry name" value="USP_3"/>
    <property type="match status" value="1"/>
</dbReference>
<accession>A0A7S3LR56</accession>
<dbReference type="GO" id="GO:0000932">
    <property type="term" value="C:P-body"/>
    <property type="evidence" value="ECO:0007669"/>
    <property type="project" value="TreeGrafter"/>
</dbReference>
<dbReference type="Gene3D" id="3.90.70.10">
    <property type="entry name" value="Cysteine proteinases"/>
    <property type="match status" value="1"/>
</dbReference>
<dbReference type="InterPro" id="IPR028881">
    <property type="entry name" value="PAN2_UCH_dom"/>
</dbReference>
<dbReference type="AlphaFoldDB" id="A0A7S3LR56"/>
<dbReference type="CDD" id="cd06143">
    <property type="entry name" value="PAN2_exo"/>
    <property type="match status" value="1"/>
</dbReference>
<dbReference type="InterPro" id="IPR050785">
    <property type="entry name" value="PAN2-PAN3_catalytic_subunit"/>
</dbReference>
<name>A0A7S3LR56_9STRA</name>
<dbReference type="InterPro" id="IPR028889">
    <property type="entry name" value="USP"/>
</dbReference>
<dbReference type="PANTHER" id="PTHR15728:SF0">
    <property type="entry name" value="PAN2-PAN3 DEADENYLATION COMPLEX CATALYTIC SUBUNIT PAN2"/>
    <property type="match status" value="1"/>
</dbReference>
<dbReference type="SMART" id="SM00479">
    <property type="entry name" value="EXOIII"/>
    <property type="match status" value="1"/>
</dbReference>
<dbReference type="EMBL" id="HBIN01012119">
    <property type="protein sequence ID" value="CAE0438890.1"/>
    <property type="molecule type" value="Transcribed_RNA"/>
</dbReference>
<dbReference type="SUPFAM" id="SSF53098">
    <property type="entry name" value="Ribonuclease H-like"/>
    <property type="match status" value="1"/>
</dbReference>
<gene>
    <name evidence="2" type="ORF">ASTO00021_LOCUS9113</name>
</gene>
<dbReference type="InterPro" id="IPR012337">
    <property type="entry name" value="RNaseH-like_sf"/>
</dbReference>
<dbReference type="PANTHER" id="PTHR15728">
    <property type="entry name" value="DEADENYLATION COMPLEX CATALYTIC SUBUNIT PAN2"/>
    <property type="match status" value="1"/>
</dbReference>
<sequence length="493" mass="56357">MNVKETSKISTSLVLDLEYPNELFKAIATDKELPYISFVDLLANTMTLAVKNRLWCDQLKDYTPVVLVRNPKKFPESLLINCAHENRGAYMPLWRQQVAENPDEAFLPTRVKINRNDSNKIIRLDLAREDSSVSDDEWVVYELDAVISHIHTSDHLVAHIRIPESYTESQIVINSVDSNKEQVNKDDANYIRAFRRRSSTFVGNPVKGGDWVLFNDFAVSPSSIEQAVDFRHPFRNPCVLRYRRIHQEEEDRNKIFDSTTCPITSEVFSSPSLALAQGPKTFVSLPLDKLPKNGDLVAIDCEFVALSTEEFKVLADGTRVVTAPPRLSLARVSCLSGDGTVFIDDYIVTPENVEDHLTRFSGLVPGDLDPKSSKHHLIPLRIAYMKLRHLVDRGCIFVGHGLNKDFRVINIFVPPENILDTVELFYLGHRKLSLAFLASYLLEEKIQGRIHDSIEDARTALKLYQKYETFRDQGILQEKLHEIFEQGQRRNYK</sequence>
<evidence type="ECO:0000313" key="2">
    <source>
        <dbReference type="EMBL" id="CAE0438890.1"/>
    </source>
</evidence>
<dbReference type="Gene3D" id="3.30.420.10">
    <property type="entry name" value="Ribonuclease H-like superfamily/Ribonuclease H"/>
    <property type="match status" value="1"/>
</dbReference>
<dbReference type="GO" id="GO:0031251">
    <property type="term" value="C:PAN complex"/>
    <property type="evidence" value="ECO:0007669"/>
    <property type="project" value="TreeGrafter"/>
</dbReference>
<dbReference type="SUPFAM" id="SSF54001">
    <property type="entry name" value="Cysteine proteinases"/>
    <property type="match status" value="1"/>
</dbReference>
<dbReference type="Pfam" id="PF13423">
    <property type="entry name" value="UCH_1"/>
    <property type="match status" value="1"/>
</dbReference>
<feature type="domain" description="USP" evidence="1">
    <location>
        <begin position="1"/>
        <end position="245"/>
    </location>
</feature>
<protein>
    <recommendedName>
        <fullName evidence="1">USP domain-containing protein</fullName>
    </recommendedName>
</protein>